<dbReference type="EMBL" id="WPOM01000008">
    <property type="protein sequence ID" value="MVN32653.1"/>
    <property type="molecule type" value="Genomic_DNA"/>
</dbReference>
<dbReference type="PANTHER" id="PTHR44688:SF16">
    <property type="entry name" value="DNA-BINDING TRANSCRIPTIONAL ACTIVATOR DEVR_DOSR"/>
    <property type="match status" value="1"/>
</dbReference>
<feature type="transmembrane region" description="Helical" evidence="4">
    <location>
        <begin position="228"/>
        <end position="247"/>
    </location>
</feature>
<dbReference type="CDD" id="cd06170">
    <property type="entry name" value="LuxR_C_like"/>
    <property type="match status" value="1"/>
</dbReference>
<feature type="transmembrane region" description="Helical" evidence="4">
    <location>
        <begin position="46"/>
        <end position="66"/>
    </location>
</feature>
<feature type="transmembrane region" description="Helical" evidence="4">
    <location>
        <begin position="78"/>
        <end position="102"/>
    </location>
</feature>
<dbReference type="GO" id="GO:0003677">
    <property type="term" value="F:DNA binding"/>
    <property type="evidence" value="ECO:0007669"/>
    <property type="project" value="UniProtKB-KW"/>
</dbReference>
<feature type="transmembrane region" description="Helical" evidence="4">
    <location>
        <begin position="349"/>
        <end position="368"/>
    </location>
</feature>
<keyword evidence="4" id="KW-1133">Transmembrane helix</keyword>
<evidence type="ECO:0000256" key="4">
    <source>
        <dbReference type="SAM" id="Phobius"/>
    </source>
</evidence>
<dbReference type="Proteomes" id="UP000436429">
    <property type="component" value="Unassembled WGS sequence"/>
</dbReference>
<keyword evidence="1" id="KW-0805">Transcription regulation</keyword>
<evidence type="ECO:0000313" key="6">
    <source>
        <dbReference type="EMBL" id="MVN32653.1"/>
    </source>
</evidence>
<feature type="transmembrane region" description="Helical" evidence="4">
    <location>
        <begin position="259"/>
        <end position="278"/>
    </location>
</feature>
<dbReference type="EMBL" id="PPTU01000013">
    <property type="protein sequence ID" value="RDB69542.1"/>
    <property type="molecule type" value="Genomic_DNA"/>
</dbReference>
<dbReference type="SUPFAM" id="SSF46894">
    <property type="entry name" value="C-terminal effector domain of the bipartite response regulators"/>
    <property type="match status" value="1"/>
</dbReference>
<dbReference type="PROSITE" id="PS50043">
    <property type="entry name" value="HTH_LUXR_2"/>
    <property type="match status" value="1"/>
</dbReference>
<dbReference type="Proteomes" id="UP000253970">
    <property type="component" value="Unassembled WGS sequence"/>
</dbReference>
<evidence type="ECO:0000256" key="1">
    <source>
        <dbReference type="ARBA" id="ARBA00023015"/>
    </source>
</evidence>
<dbReference type="RefSeq" id="WP_009306050.1">
    <property type="nucleotide sequence ID" value="NZ_CP089333.1"/>
</dbReference>
<evidence type="ECO:0000313" key="7">
    <source>
        <dbReference type="EMBL" id="RDB69542.1"/>
    </source>
</evidence>
<dbReference type="Pfam" id="PF00196">
    <property type="entry name" value="GerE"/>
    <property type="match status" value="1"/>
</dbReference>
<reference evidence="7 8" key="1">
    <citation type="journal article" date="2018" name="Elife">
        <title>Discovery and characterization of a prevalent human gut bacterial enzyme sufficient for the inactivation of a family of plant toxins.</title>
        <authorList>
            <person name="Koppel N."/>
            <person name="Bisanz J.E."/>
            <person name="Pandelia M.E."/>
            <person name="Turnbaugh P.J."/>
            <person name="Balskus E.P."/>
        </authorList>
    </citation>
    <scope>NUCLEOTIDE SEQUENCE [LARGE SCALE GENOMIC DNA]</scope>
    <source>
        <strain evidence="7 8">W1 BHI 6</strain>
    </source>
</reference>
<feature type="domain" description="HTH luxR-type" evidence="5">
    <location>
        <begin position="402"/>
        <end position="467"/>
    </location>
</feature>
<keyword evidence="4" id="KW-0472">Membrane</keyword>
<dbReference type="Gene3D" id="1.10.10.10">
    <property type="entry name" value="Winged helix-like DNA-binding domain superfamily/Winged helix DNA-binding domain"/>
    <property type="match status" value="1"/>
</dbReference>
<dbReference type="GO" id="GO:0006355">
    <property type="term" value="P:regulation of DNA-templated transcription"/>
    <property type="evidence" value="ECO:0007669"/>
    <property type="project" value="InterPro"/>
</dbReference>
<dbReference type="InterPro" id="IPR000792">
    <property type="entry name" value="Tscrpt_reg_LuxR_C"/>
</dbReference>
<comment type="caution">
    <text evidence="7">The sequence shown here is derived from an EMBL/GenBank/DDBJ whole genome shotgun (WGS) entry which is preliminary data.</text>
</comment>
<feature type="transmembrane region" description="Helical" evidence="4">
    <location>
        <begin position="290"/>
        <end position="311"/>
    </location>
</feature>
<dbReference type="AlphaFoldDB" id="A0A369NS86"/>
<feature type="transmembrane region" description="Helical" evidence="4">
    <location>
        <begin position="161"/>
        <end position="178"/>
    </location>
</feature>
<dbReference type="SMART" id="SM00421">
    <property type="entry name" value="HTH_LUXR"/>
    <property type="match status" value="1"/>
</dbReference>
<evidence type="ECO:0000256" key="2">
    <source>
        <dbReference type="ARBA" id="ARBA00023125"/>
    </source>
</evidence>
<keyword evidence="3" id="KW-0804">Transcription</keyword>
<sequence>MREFVARWKDMFIRMGAMPVSFLGVGLYRAWLATFFRYEAFPTIDFFDYALFEGAIGVASFAVVLLSRRITPLWSNNALVTLTAIGMVGGSALCVVSCFWLQVAALKYAGLMLAGAGLGLLILMWTEFFGSLNPMRVAVYYAGAIVLGEALKWLFGGLDPAYIAVFSVMLPLASIDWVRRSMKRLPDVDLPKRMGKAGLSEVPWKPILLMGVCTFATGFGVLPDQPLVVGNVVGTVLVAAFVIFGVLSSSRWFNFDTIYQLAFPFMTVGLLLIAPQFSLDAQTVATCYDAGYTMLSIFIMIVLSNITYRFGISAAWLNGIERGIRYLVEAGGWSLFAFGSSYLPGEFMNMLHIGIVASVVVAFVILFFTEKRLSAKWGINLKGDPGEDDVFSPGLLAMRVSDLSRECSLSPREEEVLQLLARKGTTAEIEENLFVARGTVKAHTSRIYRKLGVHSREELYELLGIAE</sequence>
<evidence type="ECO:0000313" key="8">
    <source>
        <dbReference type="Proteomes" id="UP000253970"/>
    </source>
</evidence>
<keyword evidence="4" id="KW-0812">Transmembrane</keyword>
<feature type="transmembrane region" description="Helical" evidence="4">
    <location>
        <begin position="12"/>
        <end position="31"/>
    </location>
</feature>
<protein>
    <submittedName>
        <fullName evidence="7">LuxR family transcriptional regulator</fullName>
    </submittedName>
</protein>
<keyword evidence="2" id="KW-0238">DNA-binding</keyword>
<proteinExistence type="predicted"/>
<gene>
    <name evidence="7" type="ORF">C1875_09375</name>
    <name evidence="6" type="ORF">GO726_05665</name>
</gene>
<accession>A0A369NS86</accession>
<organism evidence="7 8">
    <name type="scientific">Eggerthella lenta</name>
    <name type="common">Eubacterium lentum</name>
    <dbReference type="NCBI Taxonomy" id="84112"/>
    <lineage>
        <taxon>Bacteria</taxon>
        <taxon>Bacillati</taxon>
        <taxon>Actinomycetota</taxon>
        <taxon>Coriobacteriia</taxon>
        <taxon>Eggerthellales</taxon>
        <taxon>Eggerthellaceae</taxon>
        <taxon>Eggerthella</taxon>
    </lineage>
</organism>
<evidence type="ECO:0000259" key="5">
    <source>
        <dbReference type="PROSITE" id="PS50043"/>
    </source>
</evidence>
<feature type="transmembrane region" description="Helical" evidence="4">
    <location>
        <begin position="323"/>
        <end position="343"/>
    </location>
</feature>
<evidence type="ECO:0000256" key="3">
    <source>
        <dbReference type="ARBA" id="ARBA00023163"/>
    </source>
</evidence>
<feature type="transmembrane region" description="Helical" evidence="4">
    <location>
        <begin position="108"/>
        <end position="125"/>
    </location>
</feature>
<dbReference type="PANTHER" id="PTHR44688">
    <property type="entry name" value="DNA-BINDING TRANSCRIPTIONAL ACTIVATOR DEVR_DOSR"/>
    <property type="match status" value="1"/>
</dbReference>
<dbReference type="PRINTS" id="PR00038">
    <property type="entry name" value="HTHLUXR"/>
</dbReference>
<evidence type="ECO:0000313" key="9">
    <source>
        <dbReference type="Proteomes" id="UP000436429"/>
    </source>
</evidence>
<name>A0A369NS86_EGGLN</name>
<reference evidence="6 9" key="2">
    <citation type="submission" date="2019-11" db="EMBL/GenBank/DDBJ databases">
        <title>Whole genome shotgun sequencing (WGS) data from Adlercreutzia equolifaciens ResAG-91, Eggerthella lenta MRI-F36, MRI-F37, MRI-F40, ResAG-49, ResAG-88, ResAG-121, ResAG-145, and Gordonibacter sp. ResAG-5, ResAG-26, ResAG-43, ResAG-50, ResAG-59.</title>
        <authorList>
            <person name="Stoll D.A."/>
            <person name="Danylec N."/>
            <person name="Franz C.M.A.P."/>
            <person name="Huch M."/>
        </authorList>
    </citation>
    <scope>NUCLEOTIDE SEQUENCE [LARGE SCALE GENOMIC DNA]</scope>
    <source>
        <strain evidence="6 9">ResAG-88</strain>
    </source>
</reference>
<dbReference type="InterPro" id="IPR016032">
    <property type="entry name" value="Sig_transdc_resp-reg_C-effctor"/>
</dbReference>
<dbReference type="InterPro" id="IPR036388">
    <property type="entry name" value="WH-like_DNA-bd_sf"/>
</dbReference>